<feature type="domain" description="Cytochrome c" evidence="6">
    <location>
        <begin position="35"/>
        <end position="123"/>
    </location>
</feature>
<sequence length="142" mass="15394">MKTLLTLFACLSLSVTFAQTKKPATKAPPKPAATANKSPGQLVYEQNCLTCHQSNGSGVPNLNPPLRETDWVLGDKTRLINVVLKGLQGQEIEGDMYDNAMPAHDFLTDGQIADVLTYIRSSFGNKASEITTDEVKAARSQK</sequence>
<evidence type="ECO:0000256" key="3">
    <source>
        <dbReference type="ARBA" id="ARBA00023004"/>
    </source>
</evidence>
<accession>A0A927GBN6</accession>
<evidence type="ECO:0000256" key="2">
    <source>
        <dbReference type="ARBA" id="ARBA00022723"/>
    </source>
</evidence>
<evidence type="ECO:0000256" key="1">
    <source>
        <dbReference type="ARBA" id="ARBA00022617"/>
    </source>
</evidence>
<keyword evidence="5" id="KW-0732">Signal</keyword>
<evidence type="ECO:0000259" key="6">
    <source>
        <dbReference type="PROSITE" id="PS51007"/>
    </source>
</evidence>
<evidence type="ECO:0000313" key="7">
    <source>
        <dbReference type="EMBL" id="MBD2751823.1"/>
    </source>
</evidence>
<name>A0A927GBN6_9BACT</name>
<feature type="signal peptide" evidence="5">
    <location>
        <begin position="1"/>
        <end position="18"/>
    </location>
</feature>
<dbReference type="GO" id="GO:0009055">
    <property type="term" value="F:electron transfer activity"/>
    <property type="evidence" value="ECO:0007669"/>
    <property type="project" value="InterPro"/>
</dbReference>
<dbReference type="EMBL" id="JACXAA010000001">
    <property type="protein sequence ID" value="MBD2751823.1"/>
    <property type="molecule type" value="Genomic_DNA"/>
</dbReference>
<dbReference type="PANTHER" id="PTHR35008:SF8">
    <property type="entry name" value="ALCOHOL DEHYDROGENASE CYTOCHROME C SUBUNIT"/>
    <property type="match status" value="1"/>
</dbReference>
<dbReference type="InterPro" id="IPR036909">
    <property type="entry name" value="Cyt_c-like_dom_sf"/>
</dbReference>
<evidence type="ECO:0000313" key="8">
    <source>
        <dbReference type="Proteomes" id="UP000653797"/>
    </source>
</evidence>
<keyword evidence="3 4" id="KW-0408">Iron</keyword>
<dbReference type="GO" id="GO:0020037">
    <property type="term" value="F:heme binding"/>
    <property type="evidence" value="ECO:0007669"/>
    <property type="project" value="InterPro"/>
</dbReference>
<dbReference type="PROSITE" id="PS51007">
    <property type="entry name" value="CYTC"/>
    <property type="match status" value="1"/>
</dbReference>
<dbReference type="Proteomes" id="UP000653797">
    <property type="component" value="Unassembled WGS sequence"/>
</dbReference>
<comment type="caution">
    <text evidence="7">The sequence shown here is derived from an EMBL/GenBank/DDBJ whole genome shotgun (WGS) entry which is preliminary data.</text>
</comment>
<dbReference type="InterPro" id="IPR051459">
    <property type="entry name" value="Cytochrome_c-type_DH"/>
</dbReference>
<organism evidence="7 8">
    <name type="scientific">Spirosoma validum</name>
    <dbReference type="NCBI Taxonomy" id="2771355"/>
    <lineage>
        <taxon>Bacteria</taxon>
        <taxon>Pseudomonadati</taxon>
        <taxon>Bacteroidota</taxon>
        <taxon>Cytophagia</taxon>
        <taxon>Cytophagales</taxon>
        <taxon>Cytophagaceae</taxon>
        <taxon>Spirosoma</taxon>
    </lineage>
</organism>
<evidence type="ECO:0000256" key="5">
    <source>
        <dbReference type="SAM" id="SignalP"/>
    </source>
</evidence>
<gene>
    <name evidence="7" type="ORF">IC230_02895</name>
</gene>
<keyword evidence="2 4" id="KW-0479">Metal-binding</keyword>
<dbReference type="SUPFAM" id="SSF46626">
    <property type="entry name" value="Cytochrome c"/>
    <property type="match status" value="1"/>
</dbReference>
<dbReference type="RefSeq" id="WP_191037450.1">
    <property type="nucleotide sequence ID" value="NZ_JACXAA010000001.1"/>
</dbReference>
<dbReference type="GO" id="GO:0046872">
    <property type="term" value="F:metal ion binding"/>
    <property type="evidence" value="ECO:0007669"/>
    <property type="project" value="UniProtKB-KW"/>
</dbReference>
<evidence type="ECO:0000256" key="4">
    <source>
        <dbReference type="PROSITE-ProRule" id="PRU00433"/>
    </source>
</evidence>
<dbReference type="PANTHER" id="PTHR35008">
    <property type="entry name" value="BLL4482 PROTEIN-RELATED"/>
    <property type="match status" value="1"/>
</dbReference>
<feature type="chain" id="PRO_5037641880" evidence="5">
    <location>
        <begin position="19"/>
        <end position="142"/>
    </location>
</feature>
<keyword evidence="1 4" id="KW-0349">Heme</keyword>
<dbReference type="InterPro" id="IPR009056">
    <property type="entry name" value="Cyt_c-like_dom"/>
</dbReference>
<dbReference type="Pfam" id="PF00034">
    <property type="entry name" value="Cytochrom_C"/>
    <property type="match status" value="1"/>
</dbReference>
<reference evidence="7" key="1">
    <citation type="submission" date="2020-09" db="EMBL/GenBank/DDBJ databases">
        <authorList>
            <person name="Kim M.K."/>
        </authorList>
    </citation>
    <scope>NUCLEOTIDE SEQUENCE</scope>
    <source>
        <strain evidence="7">BT704</strain>
    </source>
</reference>
<dbReference type="Gene3D" id="1.10.760.10">
    <property type="entry name" value="Cytochrome c-like domain"/>
    <property type="match status" value="1"/>
</dbReference>
<dbReference type="AlphaFoldDB" id="A0A927GBN6"/>
<keyword evidence="8" id="KW-1185">Reference proteome</keyword>
<protein>
    <submittedName>
        <fullName evidence="7">C-type cytochrome</fullName>
    </submittedName>
</protein>
<proteinExistence type="predicted"/>